<evidence type="ECO:0000313" key="5">
    <source>
        <dbReference type="Proteomes" id="UP000243459"/>
    </source>
</evidence>
<dbReference type="GO" id="GO:0006508">
    <property type="term" value="P:proteolysis"/>
    <property type="evidence" value="ECO:0007669"/>
    <property type="project" value="UniProtKB-KW"/>
</dbReference>
<reference evidence="5" key="1">
    <citation type="journal article" date="2017" name="Nat. Commun.">
        <title>The asparagus genome sheds light on the origin and evolution of a young Y chromosome.</title>
        <authorList>
            <person name="Harkess A."/>
            <person name="Zhou J."/>
            <person name="Xu C."/>
            <person name="Bowers J.E."/>
            <person name="Van der Hulst R."/>
            <person name="Ayyampalayam S."/>
            <person name="Mercati F."/>
            <person name="Riccardi P."/>
            <person name="McKain M.R."/>
            <person name="Kakrana A."/>
            <person name="Tang H."/>
            <person name="Ray J."/>
            <person name="Groenendijk J."/>
            <person name="Arikit S."/>
            <person name="Mathioni S.M."/>
            <person name="Nakano M."/>
            <person name="Shan H."/>
            <person name="Telgmann-Rauber A."/>
            <person name="Kanno A."/>
            <person name="Yue Z."/>
            <person name="Chen H."/>
            <person name="Li W."/>
            <person name="Chen Y."/>
            <person name="Xu X."/>
            <person name="Zhang Y."/>
            <person name="Luo S."/>
            <person name="Chen H."/>
            <person name="Gao J."/>
            <person name="Mao Z."/>
            <person name="Pires J.C."/>
            <person name="Luo M."/>
            <person name="Kudrna D."/>
            <person name="Wing R.A."/>
            <person name="Meyers B.C."/>
            <person name="Yi K."/>
            <person name="Kong H."/>
            <person name="Lavrijsen P."/>
            <person name="Sunseri F."/>
            <person name="Falavigna A."/>
            <person name="Ye Y."/>
            <person name="Leebens-Mack J.H."/>
            <person name="Chen G."/>
        </authorList>
    </citation>
    <scope>NUCLEOTIDE SEQUENCE [LARGE SCALE GENOMIC DNA]</scope>
    <source>
        <strain evidence="5">cv. DH0086</strain>
    </source>
</reference>
<evidence type="ECO:0000256" key="1">
    <source>
        <dbReference type="ARBA" id="ARBA00022670"/>
    </source>
</evidence>
<dbReference type="SUPFAM" id="SSF50630">
    <property type="entry name" value="Acid proteases"/>
    <property type="match status" value="1"/>
</dbReference>
<feature type="region of interest" description="Disordered" evidence="3">
    <location>
        <begin position="53"/>
        <end position="74"/>
    </location>
</feature>
<keyword evidence="1" id="KW-0645">Protease</keyword>
<dbReference type="EMBL" id="CM007381">
    <property type="protein sequence ID" value="ONK81887.1"/>
    <property type="molecule type" value="Genomic_DNA"/>
</dbReference>
<protein>
    <submittedName>
        <fullName evidence="4">Uncharacterized protein</fullName>
    </submittedName>
</protein>
<accession>A0A5P1FWB1</accession>
<keyword evidence="2" id="KW-0378">Hydrolase</keyword>
<gene>
    <name evidence="4" type="ORF">A4U43_C01F33880</name>
</gene>
<sequence>MSKEKLVVKFSGEEWNAPKPRHLSLLKGALQRGISDEQKSELWSPLPHQGWKPCNADANSGANPSPISSPTISRRHKTRLHIGQLVKDTSAKLKQGSENDHRVEVSCFENSVLSILQQTCISHALSANSPTARVRDCWDGSWGSRVALGCGHDNEGLFVAAAGLRGLSSPSQAGKRFGQMFSYCLVDRTSSASSSNPPRASSIVFGHSAVPRSRPVVFTPKLSNLKTDTFYYIELEGISVGGARVPGVSSSEPKLARSFNRKSRHTIQKVEVIDVTDAKRLL</sequence>
<dbReference type="PANTHER" id="PTHR47967">
    <property type="entry name" value="OS07G0603500 PROTEIN-RELATED"/>
    <property type="match status" value="1"/>
</dbReference>
<evidence type="ECO:0000256" key="2">
    <source>
        <dbReference type="ARBA" id="ARBA00022801"/>
    </source>
</evidence>
<dbReference type="Gramene" id="ONK81887">
    <property type="protein sequence ID" value="ONK81887"/>
    <property type="gene ID" value="A4U43_C01F33880"/>
</dbReference>
<dbReference type="Proteomes" id="UP000243459">
    <property type="component" value="Chromosome 1"/>
</dbReference>
<organism evidence="4 5">
    <name type="scientific">Asparagus officinalis</name>
    <name type="common">Garden asparagus</name>
    <dbReference type="NCBI Taxonomy" id="4686"/>
    <lineage>
        <taxon>Eukaryota</taxon>
        <taxon>Viridiplantae</taxon>
        <taxon>Streptophyta</taxon>
        <taxon>Embryophyta</taxon>
        <taxon>Tracheophyta</taxon>
        <taxon>Spermatophyta</taxon>
        <taxon>Magnoliopsida</taxon>
        <taxon>Liliopsida</taxon>
        <taxon>Asparagales</taxon>
        <taxon>Asparagaceae</taxon>
        <taxon>Asparagoideae</taxon>
        <taxon>Asparagus</taxon>
    </lineage>
</organism>
<keyword evidence="5" id="KW-1185">Reference proteome</keyword>
<dbReference type="Gene3D" id="2.40.70.10">
    <property type="entry name" value="Acid Proteases"/>
    <property type="match status" value="1"/>
</dbReference>
<dbReference type="InterPro" id="IPR051708">
    <property type="entry name" value="Plant_Aspart_Prot_A1"/>
</dbReference>
<proteinExistence type="predicted"/>
<dbReference type="GO" id="GO:0008233">
    <property type="term" value="F:peptidase activity"/>
    <property type="evidence" value="ECO:0007669"/>
    <property type="project" value="UniProtKB-KW"/>
</dbReference>
<evidence type="ECO:0000313" key="4">
    <source>
        <dbReference type="EMBL" id="ONK81887.1"/>
    </source>
</evidence>
<dbReference type="AlphaFoldDB" id="A0A5P1FWB1"/>
<dbReference type="InterPro" id="IPR021109">
    <property type="entry name" value="Peptidase_aspartic_dom_sf"/>
</dbReference>
<dbReference type="PANTHER" id="PTHR47967:SF60">
    <property type="entry name" value="PROTEIN ASPARTIC PROTEASE IN GUARD CELL 1-LIKE"/>
    <property type="match status" value="1"/>
</dbReference>
<evidence type="ECO:0000256" key="3">
    <source>
        <dbReference type="SAM" id="MobiDB-lite"/>
    </source>
</evidence>
<name>A0A5P1FWB1_ASPOF</name>